<dbReference type="RefSeq" id="WP_012031502.1">
    <property type="nucleotide sequence ID" value="NC_009446.1"/>
</dbReference>
<dbReference type="Proteomes" id="UP000000248">
    <property type="component" value="Chromosome"/>
</dbReference>
<feature type="chain" id="PRO_5002682418" evidence="2">
    <location>
        <begin position="18"/>
        <end position="163"/>
    </location>
</feature>
<accession>A5EXE8</accession>
<dbReference type="PROSITE" id="PS50297">
    <property type="entry name" value="ANK_REP_REGION"/>
    <property type="match status" value="1"/>
</dbReference>
<evidence type="ECO:0000256" key="1">
    <source>
        <dbReference type="PROSITE-ProRule" id="PRU00023"/>
    </source>
</evidence>
<dbReference type="SMART" id="SM00248">
    <property type="entry name" value="ANK"/>
    <property type="match status" value="1"/>
</dbReference>
<reference evidence="3 4" key="1">
    <citation type="journal article" date="2007" name="Nat. Biotechnol.">
        <title>Genome sequence and identification of candidate vaccine antigens from the animal pathogen Dichelobacter nodosus.</title>
        <authorList>
            <person name="Myers G.S."/>
            <person name="Parker D."/>
            <person name="Al-Hasani K."/>
            <person name="Kennan R.M."/>
            <person name="Seemann T."/>
            <person name="Ren Q."/>
            <person name="Badger J.H."/>
            <person name="Selengut J.D."/>
            <person name="Deboy R.T."/>
            <person name="Tettelin H."/>
            <person name="Boyce J.D."/>
            <person name="McCarl V.P."/>
            <person name="Han X."/>
            <person name="Nelson W.C."/>
            <person name="Madupu R."/>
            <person name="Mohamoud Y."/>
            <person name="Holley T."/>
            <person name="Fedorova N."/>
            <person name="Khouri H."/>
            <person name="Bottomley S.P."/>
            <person name="Whittington R.J."/>
            <person name="Adler B."/>
            <person name="Songer J.G."/>
            <person name="Rood J.I."/>
            <person name="Paulsen I.T."/>
        </authorList>
    </citation>
    <scope>NUCLEOTIDE SEQUENCE [LARGE SCALE GENOMIC DNA]</scope>
    <source>
        <strain evidence="3 4">VCS1703A</strain>
    </source>
</reference>
<keyword evidence="4" id="KW-1185">Reference proteome</keyword>
<dbReference type="Pfam" id="PF00023">
    <property type="entry name" value="Ank"/>
    <property type="match status" value="1"/>
</dbReference>
<evidence type="ECO:0000313" key="4">
    <source>
        <dbReference type="Proteomes" id="UP000000248"/>
    </source>
</evidence>
<dbReference type="Gene3D" id="1.25.40.20">
    <property type="entry name" value="Ankyrin repeat-containing domain"/>
    <property type="match status" value="1"/>
</dbReference>
<dbReference type="SUPFAM" id="SSF48403">
    <property type="entry name" value="Ankyrin repeat"/>
    <property type="match status" value="1"/>
</dbReference>
<protein>
    <submittedName>
        <fullName evidence="3">Uncharacterized protein</fullName>
    </submittedName>
</protein>
<feature type="repeat" description="ANK" evidence="1">
    <location>
        <begin position="87"/>
        <end position="119"/>
    </location>
</feature>
<dbReference type="KEGG" id="dno:DNO_1199"/>
<evidence type="ECO:0000256" key="2">
    <source>
        <dbReference type="SAM" id="SignalP"/>
    </source>
</evidence>
<organism evidence="3 4">
    <name type="scientific">Dichelobacter nodosus (strain VCS1703A)</name>
    <dbReference type="NCBI Taxonomy" id="246195"/>
    <lineage>
        <taxon>Bacteria</taxon>
        <taxon>Pseudomonadati</taxon>
        <taxon>Pseudomonadota</taxon>
        <taxon>Gammaproteobacteria</taxon>
        <taxon>Cardiobacteriales</taxon>
        <taxon>Cardiobacteriaceae</taxon>
        <taxon>Dichelobacter</taxon>
    </lineage>
</organism>
<keyword evidence="1" id="KW-0040">ANK repeat</keyword>
<evidence type="ECO:0000313" key="3">
    <source>
        <dbReference type="EMBL" id="ABQ13936.1"/>
    </source>
</evidence>
<dbReference type="EMBL" id="CP000513">
    <property type="protein sequence ID" value="ABQ13936.1"/>
    <property type="molecule type" value="Genomic_DNA"/>
</dbReference>
<dbReference type="InterPro" id="IPR036770">
    <property type="entry name" value="Ankyrin_rpt-contain_sf"/>
</dbReference>
<dbReference type="InterPro" id="IPR002110">
    <property type="entry name" value="Ankyrin_rpt"/>
</dbReference>
<name>A5EXE8_DICNV</name>
<proteinExistence type="predicted"/>
<dbReference type="AlphaFoldDB" id="A5EXE8"/>
<sequence>MKKLFVLLGFLSLPLAASETDRLSLMTEMQYTDEQQCHVRMTADEAPRSIVHLLLASHGIEGIDQKKVMAALDTAALRGCDFNELEKGLSPLHVAMLYNDAAMVRYLLNHGAEVSVTVNRPDSRAHGMNAAAFMDFLLLLDVERAHVLDRGAVQELIVQANHQ</sequence>
<dbReference type="HOGENOM" id="CLU_1624510_0_0_6"/>
<gene>
    <name evidence="3" type="ordered locus">DNO_1199</name>
</gene>
<keyword evidence="2" id="KW-0732">Signal</keyword>
<dbReference type="STRING" id="246195.DNO_1199"/>
<feature type="signal peptide" evidence="2">
    <location>
        <begin position="1"/>
        <end position="17"/>
    </location>
</feature>
<dbReference type="OrthoDB" id="6261647at2"/>
<dbReference type="PROSITE" id="PS50088">
    <property type="entry name" value="ANK_REPEAT"/>
    <property type="match status" value="1"/>
</dbReference>